<dbReference type="RefSeq" id="WP_290399223.1">
    <property type="nucleotide sequence ID" value="NZ_JAUHLN010000002.1"/>
</dbReference>
<name>A0ABT8E5A6_9BACL</name>
<keyword evidence="2" id="KW-1185">Reference proteome</keyword>
<protein>
    <submittedName>
        <fullName evidence="1">Uncharacterized protein</fullName>
    </submittedName>
</protein>
<dbReference type="Proteomes" id="UP001168694">
    <property type="component" value="Unassembled WGS sequence"/>
</dbReference>
<evidence type="ECO:0000313" key="1">
    <source>
        <dbReference type="EMBL" id="MDN4073078.1"/>
    </source>
</evidence>
<evidence type="ECO:0000313" key="2">
    <source>
        <dbReference type="Proteomes" id="UP001168694"/>
    </source>
</evidence>
<organism evidence="1 2">
    <name type="scientific">Fictibacillus terranigra</name>
    <dbReference type="NCBI Taxonomy" id="3058424"/>
    <lineage>
        <taxon>Bacteria</taxon>
        <taxon>Bacillati</taxon>
        <taxon>Bacillota</taxon>
        <taxon>Bacilli</taxon>
        <taxon>Bacillales</taxon>
        <taxon>Fictibacillaceae</taxon>
        <taxon>Fictibacillus</taxon>
    </lineage>
</organism>
<accession>A0ABT8E5A6</accession>
<comment type="caution">
    <text evidence="1">The sequence shown here is derived from an EMBL/GenBank/DDBJ whole genome shotgun (WGS) entry which is preliminary data.</text>
</comment>
<sequence length="76" mass="8721">MYLLNIDKPTKSCTLHFLNCHTILLEGTKRKGIDHLLEDGGWIKFTSKEEAISSYDSEYKGFSFKDCGKCMKRDLA</sequence>
<gene>
    <name evidence="1" type="ORF">QYF49_08635</name>
</gene>
<proteinExistence type="predicted"/>
<dbReference type="EMBL" id="JAUHLN010000002">
    <property type="protein sequence ID" value="MDN4073078.1"/>
    <property type="molecule type" value="Genomic_DNA"/>
</dbReference>
<reference evidence="1" key="1">
    <citation type="submission" date="2023-06" db="EMBL/GenBank/DDBJ databases">
        <title>Draft Genome Sequences of Representative Paenibacillus Polymyxa, Bacillus cereus, Fictibacillus sp., and Brevibacillus agri Strains Isolated from Amazonian Dark Earth.</title>
        <authorList>
            <person name="Pellegrinetti T.A."/>
            <person name="Cunha I.C.M."/>
            <person name="Chaves M.G."/>
            <person name="Freitas A.S."/>
            <person name="Silva A.V.R."/>
            <person name="Tsai S.M."/>
            <person name="Mendes L.W."/>
        </authorList>
    </citation>
    <scope>NUCLEOTIDE SEQUENCE</scope>
    <source>
        <strain evidence="1">CENA-BCM004</strain>
    </source>
</reference>